<feature type="binding site" evidence="15">
    <location>
        <position position="439"/>
    </location>
    <ligand>
        <name>Zn(2+)</name>
        <dbReference type="ChEBI" id="CHEBI:29105"/>
    </ligand>
</feature>
<feature type="binding site" evidence="15">
    <location>
        <position position="445"/>
    </location>
    <ligand>
        <name>Zn(2+)</name>
        <dbReference type="ChEBI" id="CHEBI:29105"/>
    </ligand>
</feature>
<keyword evidence="6 15" id="KW-0479">Metal-binding</keyword>
<keyword evidence="10 15" id="KW-0520">NAD</keyword>
<evidence type="ECO:0000256" key="13">
    <source>
        <dbReference type="ARBA" id="ARBA00034005"/>
    </source>
</evidence>
<keyword evidence="12 15" id="KW-0464">Manganese</keyword>
<dbReference type="InterPro" id="IPR003583">
    <property type="entry name" value="Hlx-hairpin-Hlx_DNA-bd_motif"/>
</dbReference>
<dbReference type="PROSITE" id="PS50172">
    <property type="entry name" value="BRCT"/>
    <property type="match status" value="1"/>
</dbReference>
<evidence type="ECO:0000256" key="9">
    <source>
        <dbReference type="ARBA" id="ARBA00022842"/>
    </source>
</evidence>
<feature type="binding site" evidence="15">
    <location>
        <position position="417"/>
    </location>
    <ligand>
        <name>Zn(2+)</name>
        <dbReference type="ChEBI" id="CHEBI:29105"/>
    </ligand>
</feature>
<dbReference type="Gene3D" id="6.20.10.30">
    <property type="match status" value="1"/>
</dbReference>
<evidence type="ECO:0000256" key="14">
    <source>
        <dbReference type="ARBA" id="ARBA00060881"/>
    </source>
</evidence>
<dbReference type="Gene3D" id="1.10.150.20">
    <property type="entry name" value="5' to 3' exonuclease, C-terminal subdomain"/>
    <property type="match status" value="2"/>
</dbReference>
<dbReference type="InterPro" id="IPR013839">
    <property type="entry name" value="DNAligase_adenylation"/>
</dbReference>
<evidence type="ECO:0000313" key="17">
    <source>
        <dbReference type="EMBL" id="BBF80314.1"/>
    </source>
</evidence>
<dbReference type="FunFam" id="3.30.470.30:FF:000001">
    <property type="entry name" value="DNA ligase"/>
    <property type="match status" value="1"/>
</dbReference>
<reference evidence="18" key="2">
    <citation type="journal article" date="2017" name="Plant Physiol. Biochem.">
        <title>Differential oxidative and antioxidative response of duckweed Lemna minor toward plant growth promoting/inhibiting bacteria.</title>
        <authorList>
            <person name="Ishizawa H."/>
            <person name="Kuroda M."/>
            <person name="Morikawa M."/>
            <person name="Ike M."/>
        </authorList>
    </citation>
    <scope>NUCLEOTIDE SEQUENCE [LARGE SCALE GENOMIC DNA]</scope>
    <source>
        <strain evidence="18">M6</strain>
    </source>
</reference>
<protein>
    <recommendedName>
        <fullName evidence="3 15">DNA ligase</fullName>
        <ecNumber evidence="2 15">6.5.1.2</ecNumber>
    </recommendedName>
    <alternativeName>
        <fullName evidence="15">Polydeoxyribonucleotide synthase [NAD(+)]</fullName>
    </alternativeName>
</protein>
<dbReference type="Pfam" id="PF03120">
    <property type="entry name" value="OB_DNA_ligase"/>
    <property type="match status" value="1"/>
</dbReference>
<dbReference type="SMART" id="SM00292">
    <property type="entry name" value="BRCT"/>
    <property type="match status" value="1"/>
</dbReference>
<dbReference type="PANTHER" id="PTHR23389:SF9">
    <property type="entry name" value="DNA LIGASE"/>
    <property type="match status" value="1"/>
</dbReference>
<comment type="cofactor">
    <cofactor evidence="15">
        <name>Mg(2+)</name>
        <dbReference type="ChEBI" id="CHEBI:18420"/>
    </cofactor>
    <cofactor evidence="15">
        <name>Mn(2+)</name>
        <dbReference type="ChEBI" id="CHEBI:29035"/>
    </cofactor>
</comment>
<evidence type="ECO:0000256" key="15">
    <source>
        <dbReference type="HAMAP-Rule" id="MF_01588"/>
    </source>
</evidence>
<dbReference type="SMART" id="SM00532">
    <property type="entry name" value="LIGANc"/>
    <property type="match status" value="1"/>
</dbReference>
<evidence type="ECO:0000256" key="6">
    <source>
        <dbReference type="ARBA" id="ARBA00022723"/>
    </source>
</evidence>
<dbReference type="InterPro" id="IPR001357">
    <property type="entry name" value="BRCT_dom"/>
</dbReference>
<feature type="binding site" evidence="15">
    <location>
        <position position="415"/>
    </location>
    <ligand>
        <name>Zn(2+)</name>
        <dbReference type="ChEBI" id="CHEBI:29105"/>
    </ligand>
</feature>
<feature type="binding site" evidence="15">
    <location>
        <position position="120"/>
    </location>
    <ligand>
        <name>NAD(+)</name>
        <dbReference type="ChEBI" id="CHEBI:57540"/>
    </ligand>
</feature>
<dbReference type="InterPro" id="IPR004150">
    <property type="entry name" value="NAD_DNA_ligase_OB"/>
</dbReference>
<evidence type="ECO:0000256" key="3">
    <source>
        <dbReference type="ARBA" id="ARBA00013308"/>
    </source>
</evidence>
<dbReference type="Gene3D" id="3.40.50.10190">
    <property type="entry name" value="BRCT domain"/>
    <property type="match status" value="1"/>
</dbReference>
<dbReference type="EC" id="6.5.1.2" evidence="2 15"/>
<organism evidence="17 18">
    <name type="scientific">Asticcacaulis excentricus</name>
    <dbReference type="NCBI Taxonomy" id="78587"/>
    <lineage>
        <taxon>Bacteria</taxon>
        <taxon>Pseudomonadati</taxon>
        <taxon>Pseudomonadota</taxon>
        <taxon>Alphaproteobacteria</taxon>
        <taxon>Caulobacterales</taxon>
        <taxon>Caulobacteraceae</taxon>
        <taxon>Asticcacaulis</taxon>
    </lineage>
</organism>
<dbReference type="EMBL" id="AP018827">
    <property type="protein sequence ID" value="BBF80314.1"/>
    <property type="molecule type" value="Genomic_DNA"/>
</dbReference>
<evidence type="ECO:0000256" key="11">
    <source>
        <dbReference type="ARBA" id="ARBA00023204"/>
    </source>
</evidence>
<dbReference type="CDD" id="cd00114">
    <property type="entry name" value="LIGANc"/>
    <property type="match status" value="1"/>
</dbReference>
<keyword evidence="8 15" id="KW-0862">Zinc</keyword>
<dbReference type="SUPFAM" id="SSF50249">
    <property type="entry name" value="Nucleic acid-binding proteins"/>
    <property type="match status" value="1"/>
</dbReference>
<feature type="domain" description="BRCT" evidence="16">
    <location>
        <begin position="618"/>
        <end position="691"/>
    </location>
</feature>
<dbReference type="Gene3D" id="3.30.470.30">
    <property type="entry name" value="DNA ligase/mRNA capping enzyme"/>
    <property type="match status" value="1"/>
</dbReference>
<feature type="binding site" evidence="15">
    <location>
        <position position="143"/>
    </location>
    <ligand>
        <name>NAD(+)</name>
        <dbReference type="ChEBI" id="CHEBI:57540"/>
    </ligand>
</feature>
<dbReference type="OrthoDB" id="9759736at2"/>
<evidence type="ECO:0000256" key="1">
    <source>
        <dbReference type="ARBA" id="ARBA00004067"/>
    </source>
</evidence>
<dbReference type="NCBIfam" id="NF005932">
    <property type="entry name" value="PRK07956.1"/>
    <property type="match status" value="1"/>
</dbReference>
<feature type="binding site" evidence="15">
    <location>
        <position position="321"/>
    </location>
    <ligand>
        <name>NAD(+)</name>
        <dbReference type="ChEBI" id="CHEBI:57540"/>
    </ligand>
</feature>
<dbReference type="Pfam" id="PF01653">
    <property type="entry name" value="DNA_ligase_aden"/>
    <property type="match status" value="1"/>
</dbReference>
<feature type="binding site" evidence="15">
    <location>
        <begin position="37"/>
        <end position="41"/>
    </location>
    <ligand>
        <name>NAD(+)</name>
        <dbReference type="ChEBI" id="CHEBI:57540"/>
    </ligand>
</feature>
<dbReference type="InterPro" id="IPR013840">
    <property type="entry name" value="DNAligase_N"/>
</dbReference>
<reference evidence="18" key="1">
    <citation type="journal article" date="2017" name="Biotechnol. Biofuels">
        <title>Evaluation of environmental bacterial communities as a factor affecting the growth of duckweed Lemna minor.</title>
        <authorList>
            <person name="Ishizawa H."/>
            <person name="Kuroda M."/>
            <person name="Morikawa M."/>
            <person name="Ike M."/>
        </authorList>
    </citation>
    <scope>NUCLEOTIDE SEQUENCE [LARGE SCALE GENOMIC DNA]</scope>
    <source>
        <strain evidence="18">M6</strain>
    </source>
</reference>
<dbReference type="Gene3D" id="2.40.50.140">
    <property type="entry name" value="Nucleic acid-binding proteins"/>
    <property type="match status" value="1"/>
</dbReference>
<gene>
    <name evidence="15" type="primary">ligA</name>
    <name evidence="17" type="ORF">EM6_0893</name>
</gene>
<dbReference type="InterPro" id="IPR010994">
    <property type="entry name" value="RuvA_2-like"/>
</dbReference>
<dbReference type="Pfam" id="PF00533">
    <property type="entry name" value="BRCT"/>
    <property type="match status" value="1"/>
</dbReference>
<dbReference type="SUPFAM" id="SSF47781">
    <property type="entry name" value="RuvA domain 2-like"/>
    <property type="match status" value="1"/>
</dbReference>
<dbReference type="GO" id="GO:0005829">
    <property type="term" value="C:cytosol"/>
    <property type="evidence" value="ECO:0007669"/>
    <property type="project" value="TreeGrafter"/>
</dbReference>
<dbReference type="InterPro" id="IPR001679">
    <property type="entry name" value="DNA_ligase"/>
</dbReference>
<evidence type="ECO:0000256" key="12">
    <source>
        <dbReference type="ARBA" id="ARBA00023211"/>
    </source>
</evidence>
<comment type="function">
    <text evidence="1 15">DNA ligase that catalyzes the formation of phosphodiester linkages between 5'-phosphoryl and 3'-hydroxyl groups in double-stranded DNA using NAD as a coenzyme and as the energy source for the reaction. It is essential for DNA replication and repair of damaged DNA.</text>
</comment>
<feature type="binding site" evidence="15">
    <location>
        <begin position="86"/>
        <end position="87"/>
    </location>
    <ligand>
        <name>NAD(+)</name>
        <dbReference type="ChEBI" id="CHEBI:57540"/>
    </ligand>
</feature>
<keyword evidence="7 15" id="KW-0227">DNA damage</keyword>
<dbReference type="RefSeq" id="WP_126420558.1">
    <property type="nucleotide sequence ID" value="NZ_AP018827.1"/>
</dbReference>
<dbReference type="Gene3D" id="1.10.287.610">
    <property type="entry name" value="Helix hairpin bin"/>
    <property type="match status" value="1"/>
</dbReference>
<evidence type="ECO:0000256" key="7">
    <source>
        <dbReference type="ARBA" id="ARBA00022763"/>
    </source>
</evidence>
<feature type="active site" description="N6-AMP-lysine intermediate" evidence="15">
    <location>
        <position position="122"/>
    </location>
</feature>
<dbReference type="PROSITE" id="PS01055">
    <property type="entry name" value="DNA_LIGASE_N1"/>
    <property type="match status" value="1"/>
</dbReference>
<evidence type="ECO:0000313" key="18">
    <source>
        <dbReference type="Proteomes" id="UP000278756"/>
    </source>
</evidence>
<name>A0A3G9G5P9_9CAUL</name>
<evidence type="ECO:0000256" key="4">
    <source>
        <dbReference type="ARBA" id="ARBA00022598"/>
    </source>
</evidence>
<evidence type="ECO:0000259" key="16">
    <source>
        <dbReference type="PROSITE" id="PS50172"/>
    </source>
</evidence>
<accession>A0A3G9G5P9</accession>
<dbReference type="SUPFAM" id="SSF56091">
    <property type="entry name" value="DNA ligase/mRNA capping enzyme, catalytic domain"/>
    <property type="match status" value="1"/>
</dbReference>
<evidence type="ECO:0000256" key="10">
    <source>
        <dbReference type="ARBA" id="ARBA00023027"/>
    </source>
</evidence>
<keyword evidence="5 15" id="KW-0235">DNA replication</keyword>
<proteinExistence type="inferred from homology"/>
<evidence type="ECO:0000256" key="5">
    <source>
        <dbReference type="ARBA" id="ARBA00022705"/>
    </source>
</evidence>
<dbReference type="AlphaFoldDB" id="A0A3G9G5P9"/>
<dbReference type="GO" id="GO:0003677">
    <property type="term" value="F:DNA binding"/>
    <property type="evidence" value="ECO:0007669"/>
    <property type="project" value="InterPro"/>
</dbReference>
<dbReference type="InterPro" id="IPR036420">
    <property type="entry name" value="BRCT_dom_sf"/>
</dbReference>
<evidence type="ECO:0000256" key="8">
    <source>
        <dbReference type="ARBA" id="ARBA00022833"/>
    </source>
</evidence>
<dbReference type="HAMAP" id="MF_01588">
    <property type="entry name" value="DNA_ligase_A"/>
    <property type="match status" value="1"/>
</dbReference>
<dbReference type="PANTHER" id="PTHR23389">
    <property type="entry name" value="CHROMOSOME TRANSMISSION FIDELITY FACTOR 18"/>
    <property type="match status" value="1"/>
</dbReference>
<feature type="binding site" evidence="15">
    <location>
        <position position="297"/>
    </location>
    <ligand>
        <name>NAD(+)</name>
        <dbReference type="ChEBI" id="CHEBI:57540"/>
    </ligand>
</feature>
<dbReference type="InterPro" id="IPR041663">
    <property type="entry name" value="DisA/LigA_HHH"/>
</dbReference>
<keyword evidence="4 15" id="KW-0436">Ligase</keyword>
<keyword evidence="9 15" id="KW-0460">Magnesium</keyword>
<comment type="catalytic activity">
    <reaction evidence="13 15">
        <text>NAD(+) + (deoxyribonucleotide)n-3'-hydroxyl + 5'-phospho-(deoxyribonucleotide)m = (deoxyribonucleotide)n+m + AMP + beta-nicotinamide D-nucleotide.</text>
        <dbReference type="EC" id="6.5.1.2"/>
    </reaction>
</comment>
<dbReference type="NCBIfam" id="TIGR00575">
    <property type="entry name" value="dnlj"/>
    <property type="match status" value="1"/>
</dbReference>
<dbReference type="GO" id="GO:0006281">
    <property type="term" value="P:DNA repair"/>
    <property type="evidence" value="ECO:0007669"/>
    <property type="project" value="UniProtKB-KW"/>
</dbReference>
<dbReference type="CDD" id="cd17748">
    <property type="entry name" value="BRCT_DNA_ligase_like"/>
    <property type="match status" value="1"/>
</dbReference>
<feature type="binding site" evidence="15">
    <location>
        <position position="180"/>
    </location>
    <ligand>
        <name>NAD(+)</name>
        <dbReference type="ChEBI" id="CHEBI:57540"/>
    </ligand>
</feature>
<keyword evidence="11 15" id="KW-0234">DNA repair</keyword>
<dbReference type="Pfam" id="PF12826">
    <property type="entry name" value="HHH_2"/>
    <property type="match status" value="1"/>
</dbReference>
<dbReference type="GO" id="GO:0006260">
    <property type="term" value="P:DNA replication"/>
    <property type="evidence" value="ECO:0007669"/>
    <property type="project" value="UniProtKB-KW"/>
</dbReference>
<dbReference type="PIRSF" id="PIRSF001604">
    <property type="entry name" value="LigA"/>
    <property type="match status" value="1"/>
</dbReference>
<comment type="similarity">
    <text evidence="14 15">Belongs to the NAD-dependent DNA ligase family. LigA subfamily.</text>
</comment>
<sequence>MTTHAPDTAQARHAQLSAEIKHHRDLYYNQEAPELSDAEYDALEQELRALEAQYPDLHTVDSPTEQVGAEISSKFAPVQHGVPMLSLDNAFAPEDVADFEKSIRRFLRLPPEEALAFAAEPKIDGLSCSLLYVNGKLVRAATRGDGRTGEDITENVRTIKDVPHVLSGAGHPERIEIRGEVYYPLAEFAAMNARAVEEGAKVFANPRNAASGALRQLDATITASRPLRFFAYTWGEVSDPGFVTTQTEALAKFREWGFQVNPRSATTENSDGLLEIYEAIQRDRSGLGYDIDGVVYKVDRLDYQRRLGFVSRSPRWAIAHKFPAEQALTHLKAIDIQVGRIGTLTPVARLEPVNVGGVVVSNVTLHNADEIARKDIRIGDLVRVQRAGDVIPQIVGVELSERPDGTEAYAFPTVCPCPLKTAVVREVNLKGEEGVARRCTGEHACPHQRVEYLKYVVSRKVLDIEGLGEKQLQKFSEEGLIREPADIFTLEARDKTSLTPLRNREGMGETSARNLFKAIEDRRQLPLDRFIAALGVKGVGETTARLLARAYHSESAFRDAMMALAAGDEEVKAALDNMDQVGPSLVAALIEFFSNDHNVGIYQRFVAQLSVQDAEAVAGDSAVSGKTVVFTGTLEKMTRDEAKAQAERLGAKVAGSVSAKTHIVVAGPGAGSKLKKAAELGVQVMTEDEWLTFIGGV</sequence>
<dbReference type="InterPro" id="IPR018239">
    <property type="entry name" value="DNA_ligase_AS"/>
</dbReference>
<dbReference type="Proteomes" id="UP000278756">
    <property type="component" value="Chromosome 1"/>
</dbReference>
<dbReference type="SMART" id="SM00278">
    <property type="entry name" value="HhH1"/>
    <property type="match status" value="4"/>
</dbReference>
<dbReference type="InterPro" id="IPR012340">
    <property type="entry name" value="NA-bd_OB-fold"/>
</dbReference>
<dbReference type="SUPFAM" id="SSF52113">
    <property type="entry name" value="BRCT domain"/>
    <property type="match status" value="1"/>
</dbReference>
<dbReference type="GO" id="GO:0046872">
    <property type="term" value="F:metal ion binding"/>
    <property type="evidence" value="ECO:0007669"/>
    <property type="project" value="UniProtKB-KW"/>
</dbReference>
<evidence type="ECO:0000256" key="2">
    <source>
        <dbReference type="ARBA" id="ARBA00012722"/>
    </source>
</evidence>
<dbReference type="GO" id="GO:0003911">
    <property type="term" value="F:DNA ligase (NAD+) activity"/>
    <property type="evidence" value="ECO:0007669"/>
    <property type="project" value="UniProtKB-UniRule"/>
</dbReference>
<dbReference type="FunFam" id="2.40.50.140:FF:000012">
    <property type="entry name" value="DNA ligase"/>
    <property type="match status" value="1"/>
</dbReference>